<dbReference type="PANTHER" id="PTHR33798">
    <property type="entry name" value="FLAVOPROTEIN OXYGENASE"/>
    <property type="match status" value="1"/>
</dbReference>
<keyword evidence="3" id="KW-0288">FMN</keyword>
<keyword evidence="8" id="KW-1185">Reference proteome</keyword>
<evidence type="ECO:0000256" key="4">
    <source>
        <dbReference type="ARBA" id="ARBA00038054"/>
    </source>
</evidence>
<evidence type="ECO:0000259" key="6">
    <source>
        <dbReference type="SMART" id="SM00903"/>
    </source>
</evidence>
<dbReference type="Proteomes" id="UP001501598">
    <property type="component" value="Unassembled WGS sequence"/>
</dbReference>
<organism evidence="7 8">
    <name type="scientific">Pseudonocardia xishanensis</name>
    <dbReference type="NCBI Taxonomy" id="630995"/>
    <lineage>
        <taxon>Bacteria</taxon>
        <taxon>Bacillati</taxon>
        <taxon>Actinomycetota</taxon>
        <taxon>Actinomycetes</taxon>
        <taxon>Pseudonocardiales</taxon>
        <taxon>Pseudonocardiaceae</taxon>
        <taxon>Pseudonocardia</taxon>
    </lineage>
</organism>
<evidence type="ECO:0000313" key="7">
    <source>
        <dbReference type="EMBL" id="GAA4539274.1"/>
    </source>
</evidence>
<comment type="caution">
    <text evidence="7">The sequence shown here is derived from an EMBL/GenBank/DDBJ whole genome shotgun (WGS) entry which is preliminary data.</text>
</comment>
<protein>
    <recommendedName>
        <fullName evidence="6">Flavin reductase like domain-containing protein</fullName>
    </recommendedName>
</protein>
<evidence type="ECO:0000256" key="1">
    <source>
        <dbReference type="ARBA" id="ARBA00001917"/>
    </source>
</evidence>
<dbReference type="InterPro" id="IPR012349">
    <property type="entry name" value="Split_barrel_FMN-bd"/>
</dbReference>
<dbReference type="SMART" id="SM00903">
    <property type="entry name" value="Flavin_Reduct"/>
    <property type="match status" value="1"/>
</dbReference>
<name>A0ABP8RHV6_9PSEU</name>
<gene>
    <name evidence="7" type="ORF">GCM10023175_10300</name>
</gene>
<evidence type="ECO:0000256" key="2">
    <source>
        <dbReference type="ARBA" id="ARBA00022630"/>
    </source>
</evidence>
<evidence type="ECO:0000313" key="8">
    <source>
        <dbReference type="Proteomes" id="UP001501598"/>
    </source>
</evidence>
<dbReference type="Gene3D" id="2.30.110.10">
    <property type="entry name" value="Electron Transport, Fmn-binding Protein, Chain A"/>
    <property type="match status" value="1"/>
</dbReference>
<dbReference type="RefSeq" id="WP_345413222.1">
    <property type="nucleotide sequence ID" value="NZ_BAABGT010000016.1"/>
</dbReference>
<dbReference type="Pfam" id="PF01613">
    <property type="entry name" value="Flavin_Reduct"/>
    <property type="match status" value="1"/>
</dbReference>
<comment type="similarity">
    <text evidence="4">Belongs to the flavoredoxin family.</text>
</comment>
<evidence type="ECO:0000256" key="3">
    <source>
        <dbReference type="ARBA" id="ARBA00022643"/>
    </source>
</evidence>
<proteinExistence type="inferred from homology"/>
<keyword evidence="2" id="KW-0285">Flavoprotein</keyword>
<feature type="region of interest" description="Disordered" evidence="5">
    <location>
        <begin position="237"/>
        <end position="258"/>
    </location>
</feature>
<dbReference type="InterPro" id="IPR002563">
    <property type="entry name" value="Flavin_Rdtase-like_dom"/>
</dbReference>
<reference evidence="8" key="1">
    <citation type="journal article" date="2019" name="Int. J. Syst. Evol. Microbiol.">
        <title>The Global Catalogue of Microorganisms (GCM) 10K type strain sequencing project: providing services to taxonomists for standard genome sequencing and annotation.</title>
        <authorList>
            <consortium name="The Broad Institute Genomics Platform"/>
            <consortium name="The Broad Institute Genome Sequencing Center for Infectious Disease"/>
            <person name="Wu L."/>
            <person name="Ma J."/>
        </authorList>
    </citation>
    <scope>NUCLEOTIDE SEQUENCE [LARGE SCALE GENOMIC DNA]</scope>
    <source>
        <strain evidence="8">JCM 17906</strain>
    </source>
</reference>
<dbReference type="SUPFAM" id="SSF50475">
    <property type="entry name" value="FMN-binding split barrel"/>
    <property type="match status" value="1"/>
</dbReference>
<dbReference type="EMBL" id="BAABGT010000016">
    <property type="protein sequence ID" value="GAA4539274.1"/>
    <property type="molecule type" value="Genomic_DNA"/>
</dbReference>
<accession>A0ABP8RHV6</accession>
<dbReference type="PANTHER" id="PTHR33798:SF5">
    <property type="entry name" value="FLAVIN REDUCTASE LIKE DOMAIN-CONTAINING PROTEIN"/>
    <property type="match status" value="1"/>
</dbReference>
<sequence length="258" mass="28063">MYDYVIDGRRETAAPLGVGADLMIIDGATLDPTAAYKLLIGSILPRAIGWVSTLSTDGVANLAPISFFTGAGRKPPMVSLAMQPRSTGELKDTFVNIRDTGEFVTNLVTLEHAHRMHRTAAEFPSDVDEFEAVGLRKAPSEVVRAPRIEGAPISFECRLERIIPVGDLDDHIVLGIVERFHVRDDLYLDGGRIDTSALAPVGRLAAEYTLVESVFTTPLDEDLLDLRAGRRMQRLDAKPTDFSPIDTSDWSASGSTAP</sequence>
<evidence type="ECO:0000256" key="5">
    <source>
        <dbReference type="SAM" id="MobiDB-lite"/>
    </source>
</evidence>
<feature type="compositionally biased region" description="Polar residues" evidence="5">
    <location>
        <begin position="245"/>
        <end position="258"/>
    </location>
</feature>
<comment type="cofactor">
    <cofactor evidence="1">
        <name>FMN</name>
        <dbReference type="ChEBI" id="CHEBI:58210"/>
    </cofactor>
</comment>
<feature type="domain" description="Flavin reductase like" evidence="6">
    <location>
        <begin position="41"/>
        <end position="194"/>
    </location>
</feature>